<dbReference type="STRING" id="542762.A0A4V3WJ89"/>
<dbReference type="FunFam" id="3.30.160.60:FF:000100">
    <property type="entry name" value="Zinc finger 45-like"/>
    <property type="match status" value="1"/>
</dbReference>
<dbReference type="AlphaFoldDB" id="A0A4V3WJ89"/>
<feature type="region of interest" description="Disordered" evidence="10">
    <location>
        <begin position="98"/>
        <end position="122"/>
    </location>
</feature>
<dbReference type="PROSITE" id="PS00028">
    <property type="entry name" value="ZINC_FINGER_C2H2_1"/>
    <property type="match status" value="1"/>
</dbReference>
<evidence type="ECO:0000313" key="13">
    <source>
        <dbReference type="Proteomes" id="UP000306102"/>
    </source>
</evidence>
<dbReference type="Gene3D" id="3.30.160.60">
    <property type="entry name" value="Classic Zinc Finger"/>
    <property type="match status" value="2"/>
</dbReference>
<evidence type="ECO:0000313" key="12">
    <source>
        <dbReference type="EMBL" id="THF96026.1"/>
    </source>
</evidence>
<gene>
    <name evidence="12" type="ORF">TEA_010793</name>
</gene>
<dbReference type="SMART" id="SM00355">
    <property type="entry name" value="ZnF_C2H2"/>
    <property type="match status" value="4"/>
</dbReference>
<reference evidence="12 13" key="1">
    <citation type="journal article" date="2018" name="Proc. Natl. Acad. Sci. U.S.A.">
        <title>Draft genome sequence of Camellia sinensis var. sinensis provides insights into the evolution of the tea genome and tea quality.</title>
        <authorList>
            <person name="Wei C."/>
            <person name="Yang H."/>
            <person name="Wang S."/>
            <person name="Zhao J."/>
            <person name="Liu C."/>
            <person name="Gao L."/>
            <person name="Xia E."/>
            <person name="Lu Y."/>
            <person name="Tai Y."/>
            <person name="She G."/>
            <person name="Sun J."/>
            <person name="Cao H."/>
            <person name="Tong W."/>
            <person name="Gao Q."/>
            <person name="Li Y."/>
            <person name="Deng W."/>
            <person name="Jiang X."/>
            <person name="Wang W."/>
            <person name="Chen Q."/>
            <person name="Zhang S."/>
            <person name="Li H."/>
            <person name="Wu J."/>
            <person name="Wang P."/>
            <person name="Li P."/>
            <person name="Shi C."/>
            <person name="Zheng F."/>
            <person name="Jian J."/>
            <person name="Huang B."/>
            <person name="Shan D."/>
            <person name="Shi M."/>
            <person name="Fang C."/>
            <person name="Yue Y."/>
            <person name="Li F."/>
            <person name="Li D."/>
            <person name="Wei S."/>
            <person name="Han B."/>
            <person name="Jiang C."/>
            <person name="Yin Y."/>
            <person name="Xia T."/>
            <person name="Zhang Z."/>
            <person name="Bennetzen J.L."/>
            <person name="Zhao S."/>
            <person name="Wan X."/>
        </authorList>
    </citation>
    <scope>NUCLEOTIDE SEQUENCE [LARGE SCALE GENOMIC DNA]</scope>
    <source>
        <strain evidence="13">cv. Shuchazao</strain>
        <tissue evidence="12">Leaf</tissue>
    </source>
</reference>
<evidence type="ECO:0000256" key="8">
    <source>
        <dbReference type="ARBA" id="ARBA00023242"/>
    </source>
</evidence>
<feature type="region of interest" description="Disordered" evidence="10">
    <location>
        <begin position="1"/>
        <end position="34"/>
    </location>
</feature>
<dbReference type="SUPFAM" id="SSF57667">
    <property type="entry name" value="beta-beta-alpha zinc fingers"/>
    <property type="match status" value="1"/>
</dbReference>
<evidence type="ECO:0000259" key="11">
    <source>
        <dbReference type="PROSITE" id="PS50157"/>
    </source>
</evidence>
<dbReference type="Proteomes" id="UP000306102">
    <property type="component" value="Unassembled WGS sequence"/>
</dbReference>
<protein>
    <recommendedName>
        <fullName evidence="11">C2H2-type domain-containing protein</fullName>
    </recommendedName>
</protein>
<evidence type="ECO:0000256" key="9">
    <source>
        <dbReference type="PROSITE-ProRule" id="PRU00042"/>
    </source>
</evidence>
<dbReference type="Pfam" id="PF00096">
    <property type="entry name" value="zf-C2H2"/>
    <property type="match status" value="1"/>
</dbReference>
<keyword evidence="4 9" id="KW-0863">Zinc-finger</keyword>
<keyword evidence="8" id="KW-0539">Nucleus</keyword>
<name>A0A4V3WJ89_CAMSN</name>
<sequence length="413" mass="45981">MSNSGDFYHIPSTSQPPPRPPGHDLRHYTPGAAADPRVPLLNLATVRSRMDSLQRFLSESVKNNTLIGQNQMDMVSTEISSAINQIIVNGAALLACTQRPSLPPPTDHTSPNPIGSENPSSIINAGPDLKVSENLSSFDVKTSMDAMIMSEEKSVMNLKVEDEEMKDEIGIDDWEIIELDAVELLAEHIHFCDICGKGFKRDANLRMHMRAHGNQFKTPEALAKPERCSSEFSRRKTRFSCPFVGCNRNKSHKKFRPLKSAICVKNHFKRSHCPKMYSCNRCNKKSFSVLADLKSHLKHCGESKWKCSCGTSFSRKDKLFGHMALFEGHMPAVVEEDEKPKEASAAAAAMVEDDEEDDDRMVKEAETGANCGDNGFFDGLLDGFDSIEDYCFQDVLESPNGLGTTAMNQFYNF</sequence>
<comment type="caution">
    <text evidence="12">The sequence shown here is derived from an EMBL/GenBank/DDBJ whole genome shotgun (WGS) entry which is preliminary data.</text>
</comment>
<dbReference type="InterPro" id="IPR058196">
    <property type="entry name" value="zf-C2H2_STOP1/2_C"/>
</dbReference>
<keyword evidence="3" id="KW-0677">Repeat</keyword>
<keyword evidence="5" id="KW-0862">Zinc</keyword>
<feature type="domain" description="C2H2-type" evidence="11">
    <location>
        <begin position="190"/>
        <end position="217"/>
    </location>
</feature>
<keyword evidence="6" id="KW-0805">Transcription regulation</keyword>
<keyword evidence="7" id="KW-0804">Transcription</keyword>
<accession>A0A4V3WJ89</accession>
<proteinExistence type="predicted"/>
<dbReference type="Pfam" id="PF23118">
    <property type="entry name" value="zf-C2H2_STOP2_C"/>
    <property type="match status" value="1"/>
</dbReference>
<keyword evidence="13" id="KW-1185">Reference proteome</keyword>
<dbReference type="EMBL" id="SDRB02013066">
    <property type="protein sequence ID" value="THF96026.1"/>
    <property type="molecule type" value="Genomic_DNA"/>
</dbReference>
<evidence type="ECO:0000256" key="6">
    <source>
        <dbReference type="ARBA" id="ARBA00023015"/>
    </source>
</evidence>
<evidence type="ECO:0000256" key="2">
    <source>
        <dbReference type="ARBA" id="ARBA00022723"/>
    </source>
</evidence>
<evidence type="ECO:0000256" key="10">
    <source>
        <dbReference type="SAM" id="MobiDB-lite"/>
    </source>
</evidence>
<evidence type="ECO:0000256" key="5">
    <source>
        <dbReference type="ARBA" id="ARBA00022833"/>
    </source>
</evidence>
<dbReference type="InterPro" id="IPR059161">
    <property type="entry name" value="Znf-C2H2_STOP1/2_3rd"/>
</dbReference>
<dbReference type="GO" id="GO:0010447">
    <property type="term" value="P:response to acidic pH"/>
    <property type="evidence" value="ECO:0007669"/>
    <property type="project" value="InterPro"/>
</dbReference>
<dbReference type="GO" id="GO:0008270">
    <property type="term" value="F:zinc ion binding"/>
    <property type="evidence" value="ECO:0007669"/>
    <property type="project" value="UniProtKB-KW"/>
</dbReference>
<dbReference type="Pfam" id="PF23115">
    <property type="entry name" value="zf-C2H2_STOP2_3rd"/>
    <property type="match status" value="1"/>
</dbReference>
<dbReference type="InterPro" id="IPR036236">
    <property type="entry name" value="Znf_C2H2_sf"/>
</dbReference>
<evidence type="ECO:0000256" key="4">
    <source>
        <dbReference type="ARBA" id="ARBA00022771"/>
    </source>
</evidence>
<feature type="compositionally biased region" description="Polar residues" evidence="10">
    <location>
        <begin position="107"/>
        <end position="122"/>
    </location>
</feature>
<organism evidence="12 13">
    <name type="scientific">Camellia sinensis var. sinensis</name>
    <name type="common">China tea</name>
    <dbReference type="NCBI Taxonomy" id="542762"/>
    <lineage>
        <taxon>Eukaryota</taxon>
        <taxon>Viridiplantae</taxon>
        <taxon>Streptophyta</taxon>
        <taxon>Embryophyta</taxon>
        <taxon>Tracheophyta</taxon>
        <taxon>Spermatophyta</taxon>
        <taxon>Magnoliopsida</taxon>
        <taxon>eudicotyledons</taxon>
        <taxon>Gunneridae</taxon>
        <taxon>Pentapetalae</taxon>
        <taxon>asterids</taxon>
        <taxon>Ericales</taxon>
        <taxon>Theaceae</taxon>
        <taxon>Camellia</taxon>
    </lineage>
</organism>
<dbReference type="PANTHER" id="PTHR46352:SF14">
    <property type="entry name" value="PROTEIN SENSITIVE TO PROTON RHIZOTOXICITY 2-LIKE"/>
    <property type="match status" value="1"/>
</dbReference>
<comment type="subcellular location">
    <subcellularLocation>
        <location evidence="1">Nucleus</location>
    </subcellularLocation>
</comment>
<dbReference type="PROSITE" id="PS50157">
    <property type="entry name" value="ZINC_FINGER_C2H2_2"/>
    <property type="match status" value="1"/>
</dbReference>
<dbReference type="InterPro" id="IPR044300">
    <property type="entry name" value="STOP1/2"/>
</dbReference>
<evidence type="ECO:0000256" key="7">
    <source>
        <dbReference type="ARBA" id="ARBA00023163"/>
    </source>
</evidence>
<dbReference type="PANTHER" id="PTHR46352">
    <property type="entry name" value="PROTEIN SENSITIVE TO PROTON RHIZOTOXICITY 1"/>
    <property type="match status" value="1"/>
</dbReference>
<keyword evidence="2" id="KW-0479">Metal-binding</keyword>
<dbReference type="InterPro" id="IPR013087">
    <property type="entry name" value="Znf_C2H2_type"/>
</dbReference>
<dbReference type="GO" id="GO:0010044">
    <property type="term" value="P:response to aluminum ion"/>
    <property type="evidence" value="ECO:0007669"/>
    <property type="project" value="InterPro"/>
</dbReference>
<evidence type="ECO:0000256" key="3">
    <source>
        <dbReference type="ARBA" id="ARBA00022737"/>
    </source>
</evidence>
<evidence type="ECO:0000256" key="1">
    <source>
        <dbReference type="ARBA" id="ARBA00004123"/>
    </source>
</evidence>